<proteinExistence type="predicted"/>
<dbReference type="Proteomes" id="UP000325743">
    <property type="component" value="Plasmid unnamed1"/>
</dbReference>
<dbReference type="InterPro" id="IPR050128">
    <property type="entry name" value="Sulfate_adenylyltrnsfr_sub2"/>
</dbReference>
<gene>
    <name evidence="1" type="ORF">D2917_31475</name>
</gene>
<evidence type="ECO:0000313" key="2">
    <source>
        <dbReference type="Proteomes" id="UP000325743"/>
    </source>
</evidence>
<keyword evidence="1" id="KW-0808">Transferase</keyword>
<dbReference type="Gene3D" id="3.40.50.620">
    <property type="entry name" value="HUPs"/>
    <property type="match status" value="1"/>
</dbReference>
<dbReference type="GO" id="GO:0016740">
    <property type="term" value="F:transferase activity"/>
    <property type="evidence" value="ECO:0007669"/>
    <property type="project" value="UniProtKB-KW"/>
</dbReference>
<name>A0A5P3VRZ8_9BURK</name>
<reference evidence="1 2" key="1">
    <citation type="submission" date="2018-09" db="EMBL/GenBank/DDBJ databases">
        <title>Complete genome sequence of Cupriavidus oxalaticus T2, a bacterium capable of phenol tolerance and degradation.</title>
        <authorList>
            <person name="Yan J."/>
        </authorList>
    </citation>
    <scope>NUCLEOTIDE SEQUENCE [LARGE SCALE GENOMIC DNA]</scope>
    <source>
        <strain evidence="1 2">T2</strain>
        <plasmid evidence="1 2">unnamed1</plasmid>
    </source>
</reference>
<geneLocation type="plasmid" evidence="1">
    <name>unnamed1</name>
</geneLocation>
<dbReference type="InterPro" id="IPR014729">
    <property type="entry name" value="Rossmann-like_a/b/a_fold"/>
</dbReference>
<dbReference type="EMBL" id="CP032520">
    <property type="protein sequence ID" value="QEZ48798.1"/>
    <property type="molecule type" value="Genomic_DNA"/>
</dbReference>
<dbReference type="PANTHER" id="PTHR43196:SF2">
    <property type="entry name" value="PHOSPHOADENOSINE PHOSPHOSULFATE REDUCTASE"/>
    <property type="match status" value="1"/>
</dbReference>
<protein>
    <submittedName>
        <fullName evidence="1">Phosphoadenosine phosphosulfate sulfotransferase</fullName>
    </submittedName>
</protein>
<organism evidence="1 2">
    <name type="scientific">Cupriavidus oxalaticus</name>
    <dbReference type="NCBI Taxonomy" id="96344"/>
    <lineage>
        <taxon>Bacteria</taxon>
        <taxon>Pseudomonadati</taxon>
        <taxon>Pseudomonadota</taxon>
        <taxon>Betaproteobacteria</taxon>
        <taxon>Burkholderiales</taxon>
        <taxon>Burkholderiaceae</taxon>
        <taxon>Cupriavidus</taxon>
    </lineage>
</organism>
<evidence type="ECO:0000313" key="1">
    <source>
        <dbReference type="EMBL" id="QEZ48798.1"/>
    </source>
</evidence>
<dbReference type="SUPFAM" id="SSF52402">
    <property type="entry name" value="Adenine nucleotide alpha hydrolases-like"/>
    <property type="match status" value="1"/>
</dbReference>
<keyword evidence="1" id="KW-0614">Plasmid</keyword>
<accession>A0A5P3VRZ8</accession>
<dbReference type="AlphaFoldDB" id="A0A5P3VRZ8"/>
<dbReference type="PANTHER" id="PTHR43196">
    <property type="entry name" value="SULFATE ADENYLYLTRANSFERASE SUBUNIT 2"/>
    <property type="match status" value="1"/>
</dbReference>
<dbReference type="RefSeq" id="WP_151073034.1">
    <property type="nucleotide sequence ID" value="NZ_CP032520.1"/>
</dbReference>
<sequence>MQPISLFPVGALDPIEDLVDRALLAIRQLLAAGHPLVVAYSGGKDSSMVAALALHAAVVHRAGGGNPLVVITTGDTLVESPEVTEHYRCELNRMHAFGKRHGIKVQTGIVRPAMAATFQVKVLSGRALPSFPGTHGDCSTDLKIHPQRAFRRGLFRSLSQEGHAEPVTLLGTRYSESARRNVAMRQRNESATRPARNQDGDLVLSPVCHWQDDDIWEGIALYGSGALPGYSDFEDMRRIYAHAVGTSCAVVADAILSGGSGARRQGKCGARLGCHVCQMAEDKSLANMVEYDERYAYAAGLQRLNRFIRHTRFDWGRRHWVGRTIRGGFIKVQPDTYHPTMVRELVRYMLQLDYDEQCRAEQIGERPKFELLPPDMLVAVDALQSLNGLAKPFAAWADWRDIRTRGVRYDIPDVPLVAQTPVPQSRFLHVGEGWDDTSASAEWTGLRDPYLESFTADSACGPEIQLTASGRAIWSLATDQQFSVDPEAALLISEFEFDRLLATHDAGVAPGQIVYGYRWYAQYGCLTLSHRQRAEHDEIARRTAYKDRLGLTLEYDIGALRERALPFDALSPAGQAAWQQVATPQHSLF</sequence>